<accession>A5DZZ8</accession>
<dbReference type="SMART" id="SM01403">
    <property type="entry name" value="Ribosomal_S10"/>
    <property type="match status" value="1"/>
</dbReference>
<proteinExistence type="inferred from homology"/>
<keyword evidence="2 5" id="KW-0689">Ribosomal protein</keyword>
<dbReference type="InParanoid" id="A5DZZ8"/>
<dbReference type="GeneID" id="5233619"/>
<gene>
    <name evidence="5" type="ORF">LELG_02935</name>
</gene>
<dbReference type="Gene3D" id="3.30.70.600">
    <property type="entry name" value="Ribosomal protein S10 domain"/>
    <property type="match status" value="1"/>
</dbReference>
<dbReference type="GO" id="GO:0005840">
    <property type="term" value="C:ribosome"/>
    <property type="evidence" value="ECO:0007669"/>
    <property type="project" value="UniProtKB-KW"/>
</dbReference>
<dbReference type="Proteomes" id="UP000001996">
    <property type="component" value="Unassembled WGS sequence"/>
</dbReference>
<dbReference type="eggNOG" id="KOG3321">
    <property type="taxonomic scope" value="Eukaryota"/>
</dbReference>
<dbReference type="OMA" id="KVESWTL"/>
<dbReference type="AlphaFoldDB" id="A5DZZ8"/>
<dbReference type="OrthoDB" id="366214at2759"/>
<keyword evidence="3" id="KW-0687">Ribonucleoprotein</keyword>
<dbReference type="GO" id="GO:1990904">
    <property type="term" value="C:ribonucleoprotein complex"/>
    <property type="evidence" value="ECO:0007669"/>
    <property type="project" value="UniProtKB-KW"/>
</dbReference>
<dbReference type="Pfam" id="PF00338">
    <property type="entry name" value="Ribosomal_S10"/>
    <property type="match status" value="1"/>
</dbReference>
<evidence type="ECO:0000313" key="6">
    <source>
        <dbReference type="Proteomes" id="UP000001996"/>
    </source>
</evidence>
<dbReference type="STRING" id="379508.A5DZZ8"/>
<comment type="similarity">
    <text evidence="1">Belongs to the universal ribosomal protein uS10 family.</text>
</comment>
<dbReference type="InterPro" id="IPR001848">
    <property type="entry name" value="Ribosomal_uS10"/>
</dbReference>
<dbReference type="KEGG" id="lel:PVL30_003762"/>
<evidence type="ECO:0000259" key="4">
    <source>
        <dbReference type="SMART" id="SM01403"/>
    </source>
</evidence>
<organism evidence="5 6">
    <name type="scientific">Lodderomyces elongisporus (strain ATCC 11503 / CBS 2605 / JCM 1781 / NBRC 1676 / NRRL YB-4239)</name>
    <name type="common">Yeast</name>
    <name type="synonym">Saccharomyces elongisporus</name>
    <dbReference type="NCBI Taxonomy" id="379508"/>
    <lineage>
        <taxon>Eukaryota</taxon>
        <taxon>Fungi</taxon>
        <taxon>Dikarya</taxon>
        <taxon>Ascomycota</taxon>
        <taxon>Saccharomycotina</taxon>
        <taxon>Pichiomycetes</taxon>
        <taxon>Debaryomycetaceae</taxon>
        <taxon>Candida/Lodderomyces clade</taxon>
        <taxon>Lodderomyces</taxon>
    </lineage>
</organism>
<dbReference type="SUPFAM" id="SSF54999">
    <property type="entry name" value="Ribosomal protein S10"/>
    <property type="match status" value="1"/>
</dbReference>
<dbReference type="FunCoup" id="A5DZZ8">
    <property type="interactions" value="257"/>
</dbReference>
<sequence length="242" mass="28343">MLIVCSQIYKRAFSTRSSRSLQKFLSPTEYLEKTEAKKLEDRQFQETLLNTPFEYSPQTLSSRALKDEGRPVPLNVELLKYKPLRLRKTHGDEVCQLFFRGYEEPELARMGEFAARAAYYLGIPMSPLTSLKTEKRLYTVIKSPFAQAKTKQNFHRITYNKKLIAYDANDEVVDMWLSYVNKYKLPQVEMKATITSREKLSYNEDLQNAELEFPLSYEGIEDPVALKVKELLESEEFKRHLK</sequence>
<dbReference type="GO" id="GO:0006412">
    <property type="term" value="P:translation"/>
    <property type="evidence" value="ECO:0007669"/>
    <property type="project" value="InterPro"/>
</dbReference>
<dbReference type="InterPro" id="IPR027486">
    <property type="entry name" value="Ribosomal_uS10_dom"/>
</dbReference>
<reference evidence="5 6" key="1">
    <citation type="journal article" date="2009" name="Nature">
        <title>Evolution of pathogenicity and sexual reproduction in eight Candida genomes.</title>
        <authorList>
            <person name="Butler G."/>
            <person name="Rasmussen M.D."/>
            <person name="Lin M.F."/>
            <person name="Santos M.A."/>
            <person name="Sakthikumar S."/>
            <person name="Munro C.A."/>
            <person name="Rheinbay E."/>
            <person name="Grabherr M."/>
            <person name="Forche A."/>
            <person name="Reedy J.L."/>
            <person name="Agrafioti I."/>
            <person name="Arnaud M.B."/>
            <person name="Bates S."/>
            <person name="Brown A.J."/>
            <person name="Brunke S."/>
            <person name="Costanzo M.C."/>
            <person name="Fitzpatrick D.A."/>
            <person name="de Groot P.W."/>
            <person name="Harris D."/>
            <person name="Hoyer L.L."/>
            <person name="Hube B."/>
            <person name="Klis F.M."/>
            <person name="Kodira C."/>
            <person name="Lennard N."/>
            <person name="Logue M.E."/>
            <person name="Martin R."/>
            <person name="Neiman A.M."/>
            <person name="Nikolaou E."/>
            <person name="Quail M.A."/>
            <person name="Quinn J."/>
            <person name="Santos M.C."/>
            <person name="Schmitzberger F.F."/>
            <person name="Sherlock G."/>
            <person name="Shah P."/>
            <person name="Silverstein K.A."/>
            <person name="Skrzypek M.S."/>
            <person name="Soll D."/>
            <person name="Staggs R."/>
            <person name="Stansfield I."/>
            <person name="Stumpf M.P."/>
            <person name="Sudbery P.E."/>
            <person name="Srikantha T."/>
            <person name="Zeng Q."/>
            <person name="Berman J."/>
            <person name="Berriman M."/>
            <person name="Heitman J."/>
            <person name="Gow N.A."/>
            <person name="Lorenz M.C."/>
            <person name="Birren B.W."/>
            <person name="Kellis M."/>
            <person name="Cuomo C.A."/>
        </authorList>
    </citation>
    <scope>NUCLEOTIDE SEQUENCE [LARGE SCALE GENOMIC DNA]</scope>
    <source>
        <strain evidence="6">ATCC 11503 / BCRC 21390 / CBS 2605 / JCM 1781 / NBRC 1676 / NRRL YB-4239</strain>
    </source>
</reference>
<dbReference type="PANTHER" id="PTHR11700">
    <property type="entry name" value="30S RIBOSOMAL PROTEIN S10 FAMILY MEMBER"/>
    <property type="match status" value="1"/>
</dbReference>
<protein>
    <submittedName>
        <fullName evidence="5">30S ribosomal protein S10, mitochondrial</fullName>
    </submittedName>
</protein>
<evidence type="ECO:0000313" key="5">
    <source>
        <dbReference type="EMBL" id="EDK44756.1"/>
    </source>
</evidence>
<dbReference type="InterPro" id="IPR036838">
    <property type="entry name" value="Ribosomal_uS10_dom_sf"/>
</dbReference>
<dbReference type="HOGENOM" id="CLU_051208_4_0_1"/>
<evidence type="ECO:0000256" key="1">
    <source>
        <dbReference type="ARBA" id="ARBA00007102"/>
    </source>
</evidence>
<dbReference type="GO" id="GO:0003735">
    <property type="term" value="F:structural constituent of ribosome"/>
    <property type="evidence" value="ECO:0007669"/>
    <property type="project" value="InterPro"/>
</dbReference>
<evidence type="ECO:0000256" key="3">
    <source>
        <dbReference type="ARBA" id="ARBA00023274"/>
    </source>
</evidence>
<dbReference type="EMBL" id="CH981526">
    <property type="protein sequence ID" value="EDK44756.1"/>
    <property type="molecule type" value="Genomic_DNA"/>
</dbReference>
<keyword evidence="6" id="KW-1185">Reference proteome</keyword>
<name>A5DZZ8_LODEL</name>
<feature type="domain" description="Small ribosomal subunit protein uS10" evidence="4">
    <location>
        <begin position="96"/>
        <end position="193"/>
    </location>
</feature>
<evidence type="ECO:0000256" key="2">
    <source>
        <dbReference type="ARBA" id="ARBA00022980"/>
    </source>
</evidence>
<dbReference type="VEuPathDB" id="FungiDB:LELG_02935"/>